<evidence type="ECO:0000313" key="1">
    <source>
        <dbReference type="EMBL" id="PYH38823.1"/>
    </source>
</evidence>
<organism evidence="1 2">
    <name type="scientific">Aspergillus neoniger (strain CBS 115656)</name>
    <dbReference type="NCBI Taxonomy" id="1448310"/>
    <lineage>
        <taxon>Eukaryota</taxon>
        <taxon>Fungi</taxon>
        <taxon>Dikarya</taxon>
        <taxon>Ascomycota</taxon>
        <taxon>Pezizomycotina</taxon>
        <taxon>Eurotiomycetes</taxon>
        <taxon>Eurotiomycetidae</taxon>
        <taxon>Eurotiales</taxon>
        <taxon>Aspergillaceae</taxon>
        <taxon>Aspergillus</taxon>
        <taxon>Aspergillus subgen. Circumdati</taxon>
    </lineage>
</organism>
<evidence type="ECO:0000313" key="2">
    <source>
        <dbReference type="Proteomes" id="UP000247647"/>
    </source>
</evidence>
<keyword evidence="2" id="KW-1185">Reference proteome</keyword>
<dbReference type="Proteomes" id="UP000247647">
    <property type="component" value="Unassembled WGS sequence"/>
</dbReference>
<dbReference type="AlphaFoldDB" id="A0A318Z1M2"/>
<proteinExistence type="predicted"/>
<dbReference type="EMBL" id="KZ821447">
    <property type="protein sequence ID" value="PYH38823.1"/>
    <property type="molecule type" value="Genomic_DNA"/>
</dbReference>
<name>A0A318Z1M2_ASPNB</name>
<dbReference type="RefSeq" id="XP_025484301.1">
    <property type="nucleotide sequence ID" value="XM_025627085.1"/>
</dbReference>
<accession>A0A318Z1M2</accession>
<gene>
    <name evidence="1" type="ORF">BO87DRAFT_421939</name>
</gene>
<reference evidence="1" key="1">
    <citation type="submission" date="2016-12" db="EMBL/GenBank/DDBJ databases">
        <title>The genomes of Aspergillus section Nigri reveals drivers in fungal speciation.</title>
        <authorList>
            <consortium name="DOE Joint Genome Institute"/>
            <person name="Vesth T.C."/>
            <person name="Nybo J."/>
            <person name="Theobald S."/>
            <person name="Brandl J."/>
            <person name="Frisvad J.C."/>
            <person name="Nielsen K.F."/>
            <person name="Lyhne E.K."/>
            <person name="Kogle M.E."/>
            <person name="Kuo A."/>
            <person name="Riley R."/>
            <person name="Clum A."/>
            <person name="Nolan M."/>
            <person name="Lipzen A."/>
            <person name="Salamov A."/>
            <person name="Henrissat B."/>
            <person name="Wiebenga A."/>
            <person name="De Vries R.P."/>
            <person name="Grigoriev I.V."/>
            <person name="Mortensen U.H."/>
            <person name="Andersen M.R."/>
            <person name="Baker S.E."/>
        </authorList>
    </citation>
    <scope>NUCLEOTIDE SEQUENCE [LARGE SCALE GENOMIC DNA]</scope>
    <source>
        <strain evidence="1">CBS 115656</strain>
    </source>
</reference>
<sequence length="134" mass="14708">MSPDSLVLPLQSPISRSTVDKTSGRRRIALVVEFTSASSNEIDSGAAAPPISSRSLIDSYTFPIQSPLGPEVPKCEQLSFLHLHWLETTCSRPLQGWERRAKDAKDNPSVVPHKRLFEPQLLASIHASILPSPI</sequence>
<protein>
    <submittedName>
        <fullName evidence="1">Uncharacterized protein</fullName>
    </submittedName>
</protein>
<dbReference type="GeneID" id="37129541"/>